<dbReference type="EMBL" id="JH126404">
    <property type="protein sequence ID" value="EGX89502.1"/>
    <property type="molecule type" value="Genomic_DNA"/>
</dbReference>
<keyword evidence="3" id="KW-1185">Reference proteome</keyword>
<dbReference type="RefSeq" id="XP_006672957.1">
    <property type="nucleotide sequence ID" value="XM_006672894.1"/>
</dbReference>
<evidence type="ECO:0000313" key="2">
    <source>
        <dbReference type="EMBL" id="EGX89502.1"/>
    </source>
</evidence>
<accession>G3JQJ8</accession>
<dbReference type="HOGENOM" id="CLU_2512564_0_0_1"/>
<sequence>MTAELDFSPSGGWPQRLEDVGYGTEDVGYGTEDYGQDPETTCHNGSPWTYRKEPADVFLCKPARYELVVCETRILQGILQWLDLP</sequence>
<evidence type="ECO:0000256" key="1">
    <source>
        <dbReference type="SAM" id="MobiDB-lite"/>
    </source>
</evidence>
<feature type="region of interest" description="Disordered" evidence="1">
    <location>
        <begin position="1"/>
        <end position="40"/>
    </location>
</feature>
<dbReference type="VEuPathDB" id="FungiDB:CCM_07754"/>
<dbReference type="GeneID" id="18169764"/>
<dbReference type="AlphaFoldDB" id="G3JQJ8"/>
<name>G3JQJ8_CORMM</name>
<dbReference type="Proteomes" id="UP000001610">
    <property type="component" value="Unassembled WGS sequence"/>
</dbReference>
<protein>
    <submittedName>
        <fullName evidence="2">Uncharacterized protein</fullName>
    </submittedName>
</protein>
<evidence type="ECO:0000313" key="3">
    <source>
        <dbReference type="Proteomes" id="UP000001610"/>
    </source>
</evidence>
<dbReference type="InParanoid" id="G3JQJ8"/>
<organism evidence="2 3">
    <name type="scientific">Cordyceps militaris (strain CM01)</name>
    <name type="common">Caterpillar fungus</name>
    <dbReference type="NCBI Taxonomy" id="983644"/>
    <lineage>
        <taxon>Eukaryota</taxon>
        <taxon>Fungi</taxon>
        <taxon>Dikarya</taxon>
        <taxon>Ascomycota</taxon>
        <taxon>Pezizomycotina</taxon>
        <taxon>Sordariomycetes</taxon>
        <taxon>Hypocreomycetidae</taxon>
        <taxon>Hypocreales</taxon>
        <taxon>Cordycipitaceae</taxon>
        <taxon>Cordyceps</taxon>
    </lineage>
</organism>
<dbReference type="KEGG" id="cmt:CCM_07754"/>
<reference evidence="2 3" key="1">
    <citation type="journal article" date="2011" name="Genome Biol.">
        <title>Genome sequence of the insect pathogenic fungus Cordyceps militaris, a valued traditional Chinese medicine.</title>
        <authorList>
            <person name="Zheng P."/>
            <person name="Xia Y."/>
            <person name="Xiao G."/>
            <person name="Xiong C."/>
            <person name="Hu X."/>
            <person name="Zhang S."/>
            <person name="Zheng H."/>
            <person name="Huang Y."/>
            <person name="Zhou Y."/>
            <person name="Wang S."/>
            <person name="Zhao G.P."/>
            <person name="Liu X."/>
            <person name="St Leger R.J."/>
            <person name="Wang C."/>
        </authorList>
    </citation>
    <scope>NUCLEOTIDE SEQUENCE [LARGE SCALE GENOMIC DNA]</scope>
    <source>
        <strain evidence="2 3">CM01</strain>
    </source>
</reference>
<proteinExistence type="predicted"/>
<gene>
    <name evidence="2" type="ORF">CCM_07754</name>
</gene>